<dbReference type="RefSeq" id="WP_232595796.1">
    <property type="nucleotide sequence ID" value="NZ_BSPD01000006.1"/>
</dbReference>
<name>A0AA37WM51_9GAMM</name>
<dbReference type="AlphaFoldDB" id="A0AA37WM51"/>
<protein>
    <submittedName>
        <fullName evidence="1">Uncharacterized protein</fullName>
    </submittedName>
</protein>
<dbReference type="EMBL" id="BSPD01000006">
    <property type="protein sequence ID" value="GLS24471.1"/>
    <property type="molecule type" value="Genomic_DNA"/>
</dbReference>
<evidence type="ECO:0000313" key="2">
    <source>
        <dbReference type="Proteomes" id="UP001156870"/>
    </source>
</evidence>
<accession>A0AA37WM51</accession>
<proteinExistence type="predicted"/>
<keyword evidence="2" id="KW-1185">Reference proteome</keyword>
<evidence type="ECO:0000313" key="1">
    <source>
        <dbReference type="EMBL" id="GLS24471.1"/>
    </source>
</evidence>
<organism evidence="1 2">
    <name type="scientific">Marinibactrum halimedae</name>
    <dbReference type="NCBI Taxonomy" id="1444977"/>
    <lineage>
        <taxon>Bacteria</taxon>
        <taxon>Pseudomonadati</taxon>
        <taxon>Pseudomonadota</taxon>
        <taxon>Gammaproteobacteria</taxon>
        <taxon>Cellvibrionales</taxon>
        <taxon>Cellvibrionaceae</taxon>
        <taxon>Marinibactrum</taxon>
    </lineage>
</organism>
<sequence length="178" mass="21780">MNNLILYRLSYFLPQGNLCRYFSLDLQGKNFLPIQDSNLTKNIKVKQSDGEWSRLWEVDYDGYYCVEKSLFSEQIEFAIYTLEDEDYFYFEGKSYCLESIELFYEKGFLLDNFSIHFNKKVLKTFKYLKPFWRDFNKDPLMDSEDIYPLRYVKYFIDERKWKREKIYREKENGPLLAS</sequence>
<dbReference type="Proteomes" id="UP001156870">
    <property type="component" value="Unassembled WGS sequence"/>
</dbReference>
<gene>
    <name evidence="1" type="ORF">GCM10007877_01820</name>
</gene>
<reference evidence="1 2" key="1">
    <citation type="journal article" date="2014" name="Int. J. Syst. Evol. Microbiol.">
        <title>Complete genome sequence of Corynebacterium casei LMG S-19264T (=DSM 44701T), isolated from a smear-ripened cheese.</title>
        <authorList>
            <consortium name="US DOE Joint Genome Institute (JGI-PGF)"/>
            <person name="Walter F."/>
            <person name="Albersmeier A."/>
            <person name="Kalinowski J."/>
            <person name="Ruckert C."/>
        </authorList>
    </citation>
    <scope>NUCLEOTIDE SEQUENCE [LARGE SCALE GENOMIC DNA]</scope>
    <source>
        <strain evidence="1 2">NBRC 110095</strain>
    </source>
</reference>
<comment type="caution">
    <text evidence="1">The sequence shown here is derived from an EMBL/GenBank/DDBJ whole genome shotgun (WGS) entry which is preliminary data.</text>
</comment>